<comment type="caution">
    <text evidence="1">The sequence shown here is derived from an EMBL/GenBank/DDBJ whole genome shotgun (WGS) entry which is preliminary data.</text>
</comment>
<sequence>MDKWLEELPQDVFDKILNLCSLRDTIRMSSVSKSFYSLSKQNIKRRRPQLPWLMMVSNPNSKLEQEEEARCFFSLSDRTIHSIKIPEIRGKCCCGSFNNGKAAGWLMTTGSNLEIRLLHPWRGIQMQLPHYSTIYPVDYHPYFIRQWPQFTIRKAAMSDDAAVVAVINEPGEIAFCRTREDEVWTRISCPFDQFYKFHDVIYHKGQFYVVGGDGKVGVLRINTAYPYLEILSEMIGKIGALRFHGKYNPLAYHRNYLVADSASESLFIVRRVAHSHYNKNGFEVYELELQESTKDYKKNAVEVESLGDRVMFLGLSSSILVMAGQFSGLKGNCIYFTDDCLKNTSFANESTDMGIFDMEDETIRPLFEDRAHPLFSPPIWITPPGVESISPSQIPSSRQGE</sequence>
<accession>A0ACC2L8K5</accession>
<organism evidence="1 2">
    <name type="scientific">Persea americana</name>
    <name type="common">Avocado</name>
    <dbReference type="NCBI Taxonomy" id="3435"/>
    <lineage>
        <taxon>Eukaryota</taxon>
        <taxon>Viridiplantae</taxon>
        <taxon>Streptophyta</taxon>
        <taxon>Embryophyta</taxon>
        <taxon>Tracheophyta</taxon>
        <taxon>Spermatophyta</taxon>
        <taxon>Magnoliopsida</taxon>
        <taxon>Magnoliidae</taxon>
        <taxon>Laurales</taxon>
        <taxon>Lauraceae</taxon>
        <taxon>Persea</taxon>
    </lineage>
</organism>
<proteinExistence type="predicted"/>
<dbReference type="Proteomes" id="UP001234297">
    <property type="component" value="Chromosome 7"/>
</dbReference>
<reference evidence="1 2" key="1">
    <citation type="journal article" date="2022" name="Hortic Res">
        <title>A haplotype resolved chromosomal level avocado genome allows analysis of novel avocado genes.</title>
        <authorList>
            <person name="Nath O."/>
            <person name="Fletcher S.J."/>
            <person name="Hayward A."/>
            <person name="Shaw L.M."/>
            <person name="Masouleh A.K."/>
            <person name="Furtado A."/>
            <person name="Henry R.J."/>
            <person name="Mitter N."/>
        </authorList>
    </citation>
    <scope>NUCLEOTIDE SEQUENCE [LARGE SCALE GENOMIC DNA]</scope>
    <source>
        <strain evidence="2">cv. Hass</strain>
    </source>
</reference>
<keyword evidence="2" id="KW-1185">Reference proteome</keyword>
<protein>
    <submittedName>
        <fullName evidence="1">Uncharacterized protein</fullName>
    </submittedName>
</protein>
<dbReference type="EMBL" id="CM056815">
    <property type="protein sequence ID" value="KAJ8629383.1"/>
    <property type="molecule type" value="Genomic_DNA"/>
</dbReference>
<gene>
    <name evidence="1" type="ORF">MRB53_022706</name>
</gene>
<evidence type="ECO:0000313" key="1">
    <source>
        <dbReference type="EMBL" id="KAJ8629383.1"/>
    </source>
</evidence>
<name>A0ACC2L8K5_PERAE</name>
<evidence type="ECO:0000313" key="2">
    <source>
        <dbReference type="Proteomes" id="UP001234297"/>
    </source>
</evidence>